<reference evidence="1" key="1">
    <citation type="submission" date="2021-06" db="EMBL/GenBank/DDBJ databases">
        <authorList>
            <person name="Kallberg Y."/>
            <person name="Tangrot J."/>
            <person name="Rosling A."/>
        </authorList>
    </citation>
    <scope>NUCLEOTIDE SEQUENCE</scope>
    <source>
        <strain evidence="1">IL203A</strain>
    </source>
</reference>
<name>A0ACA9KBF2_9GLOM</name>
<protein>
    <submittedName>
        <fullName evidence="1">13100_t:CDS:1</fullName>
    </submittedName>
</protein>
<organism evidence="1 2">
    <name type="scientific">Dentiscutata heterogama</name>
    <dbReference type="NCBI Taxonomy" id="1316150"/>
    <lineage>
        <taxon>Eukaryota</taxon>
        <taxon>Fungi</taxon>
        <taxon>Fungi incertae sedis</taxon>
        <taxon>Mucoromycota</taxon>
        <taxon>Glomeromycotina</taxon>
        <taxon>Glomeromycetes</taxon>
        <taxon>Diversisporales</taxon>
        <taxon>Gigasporaceae</taxon>
        <taxon>Dentiscutata</taxon>
    </lineage>
</organism>
<dbReference type="Proteomes" id="UP000789702">
    <property type="component" value="Unassembled WGS sequence"/>
</dbReference>
<evidence type="ECO:0000313" key="2">
    <source>
        <dbReference type="Proteomes" id="UP000789702"/>
    </source>
</evidence>
<dbReference type="EMBL" id="CAJVPU010000852">
    <property type="protein sequence ID" value="CAG8464440.1"/>
    <property type="molecule type" value="Genomic_DNA"/>
</dbReference>
<proteinExistence type="predicted"/>
<sequence>MQKKIPNINPINNPWNNEISENFLDQPKHIENDINIELTIQSQYELIKFRKAELEEDKKIFKSLLDIVLDNIENDHFYNAYQKLKQPLVTETNTCQEALRARSQQQTWKPPRGSKLAF</sequence>
<keyword evidence="2" id="KW-1185">Reference proteome</keyword>
<gene>
    <name evidence="1" type="ORF">DHETER_LOCUS1430</name>
</gene>
<evidence type="ECO:0000313" key="1">
    <source>
        <dbReference type="EMBL" id="CAG8464440.1"/>
    </source>
</evidence>
<comment type="caution">
    <text evidence="1">The sequence shown here is derived from an EMBL/GenBank/DDBJ whole genome shotgun (WGS) entry which is preliminary data.</text>
</comment>
<accession>A0ACA9KBF2</accession>